<feature type="compositionally biased region" description="Low complexity" evidence="1">
    <location>
        <begin position="91"/>
        <end position="103"/>
    </location>
</feature>
<gene>
    <name evidence="3" type="ORF">C8R41DRAFT_964809</name>
</gene>
<evidence type="ECO:0000313" key="4">
    <source>
        <dbReference type="Proteomes" id="UP001150217"/>
    </source>
</evidence>
<feature type="region of interest" description="Disordered" evidence="1">
    <location>
        <begin position="517"/>
        <end position="558"/>
    </location>
</feature>
<feature type="region of interest" description="Disordered" evidence="1">
    <location>
        <begin position="614"/>
        <end position="636"/>
    </location>
</feature>
<feature type="compositionally biased region" description="Low complexity" evidence="1">
    <location>
        <begin position="124"/>
        <end position="134"/>
    </location>
</feature>
<proteinExistence type="predicted"/>
<feature type="compositionally biased region" description="Acidic residues" evidence="1">
    <location>
        <begin position="518"/>
        <end position="528"/>
    </location>
</feature>
<protein>
    <recommendedName>
        <fullName evidence="2">DUF6532 domain-containing protein</fullName>
    </recommendedName>
</protein>
<comment type="caution">
    <text evidence="3">The sequence shown here is derived from an EMBL/GenBank/DDBJ whole genome shotgun (WGS) entry which is preliminary data.</text>
</comment>
<feature type="domain" description="DUF6532" evidence="2">
    <location>
        <begin position="386"/>
        <end position="520"/>
    </location>
</feature>
<dbReference type="Pfam" id="PF20149">
    <property type="entry name" value="DUF6532"/>
    <property type="match status" value="1"/>
</dbReference>
<feature type="region of interest" description="Disordered" evidence="1">
    <location>
        <begin position="91"/>
        <end position="153"/>
    </location>
</feature>
<feature type="region of interest" description="Disordered" evidence="1">
    <location>
        <begin position="1"/>
        <end position="56"/>
    </location>
</feature>
<reference evidence="3" key="1">
    <citation type="submission" date="2022-08" db="EMBL/GenBank/DDBJ databases">
        <title>A Global Phylogenomic Analysis of the Shiitake Genus Lentinula.</title>
        <authorList>
            <consortium name="DOE Joint Genome Institute"/>
            <person name="Sierra-Patev S."/>
            <person name="Min B."/>
            <person name="Naranjo-Ortiz M."/>
            <person name="Looney B."/>
            <person name="Konkel Z."/>
            <person name="Slot J.C."/>
            <person name="Sakamoto Y."/>
            <person name="Steenwyk J.L."/>
            <person name="Rokas A."/>
            <person name="Carro J."/>
            <person name="Camarero S."/>
            <person name="Ferreira P."/>
            <person name="Molpeceres G."/>
            <person name="Ruiz-Duenas F.J."/>
            <person name="Serrano A."/>
            <person name="Henrissat B."/>
            <person name="Drula E."/>
            <person name="Hughes K.W."/>
            <person name="Mata J.L."/>
            <person name="Ishikawa N.K."/>
            <person name="Vargas-Isla R."/>
            <person name="Ushijima S."/>
            <person name="Smith C.A."/>
            <person name="Ahrendt S."/>
            <person name="Andreopoulos W."/>
            <person name="He G."/>
            <person name="Labutti K."/>
            <person name="Lipzen A."/>
            <person name="Ng V."/>
            <person name="Riley R."/>
            <person name="Sandor L."/>
            <person name="Barry K."/>
            <person name="Martinez A.T."/>
            <person name="Xiao Y."/>
            <person name="Gibbons J.G."/>
            <person name="Terashima K."/>
            <person name="Grigoriev I.V."/>
            <person name="Hibbett D.S."/>
        </authorList>
    </citation>
    <scope>NUCLEOTIDE SEQUENCE</scope>
    <source>
        <strain evidence="3">RHP3577 ss4</strain>
    </source>
</reference>
<accession>A0ABQ8V6K1</accession>
<feature type="compositionally biased region" description="Basic residues" evidence="1">
    <location>
        <begin position="535"/>
        <end position="551"/>
    </location>
</feature>
<feature type="compositionally biased region" description="Basic and acidic residues" evidence="1">
    <location>
        <begin position="1"/>
        <end position="10"/>
    </location>
</feature>
<dbReference type="Proteomes" id="UP001150217">
    <property type="component" value="Unassembled WGS sequence"/>
</dbReference>
<sequence length="636" mass="70361">MASRMSDRIRSKNTGSVVPKSLLPKSREQQAAQRKEKEDWKVAQQEAKKQKKENAKIRVAKQLDTQEGEDLSLLRPDLQPLILPLQQLQQKPKQGLTTLPDHGLGLGPGGPSVTDSPANLKPPTTDCDNMTTTTVKEGYRDHSDDSEDDEELKHLEQELVKKRQEKKAQKTALRRAITAARVESPNESITPIKRPAVGILEGETESKKRSKLSEIGGLVPAWKSILSTQGKISTAQPPLDVEPIDLGEFGQDDTADTLKIQRAGKSHQKEQKIAAKDIVEVKLESVDADLIANEERVTGKPAQPPKSSRRMKTADVPFVNAGDQDVWNTRILPALIEWSGTRQSQFNINADPELRSKVRDLWNIHLATIPPHCLDQKGNTILRCDHPAILSYAQNKLRTYRSHIGRNAMRIVSDYVANNASTVPERQEIVQKLLRNNAFIYEKVGATRDLSSGAWRGELLMQAFAFYITWALSAPKNDLDSISDEPHFPVGALALTAAAVKWALTLWEPGYKITQTSTEEDQLEESGDSPEAKTKTKRKHSGTPKAPRNHTHSFGERWSSDCNKFQESTTVLAEPKWNLIFAAAEVHLLGVPNAGAGPGLKELRRDAQRAVAGMSVTSTGNSAKIEEEPDAIVLSD</sequence>
<keyword evidence="4" id="KW-1185">Reference proteome</keyword>
<evidence type="ECO:0000259" key="2">
    <source>
        <dbReference type="Pfam" id="PF20149"/>
    </source>
</evidence>
<organism evidence="3 4">
    <name type="scientific">Lentinula lateritia</name>
    <dbReference type="NCBI Taxonomy" id="40482"/>
    <lineage>
        <taxon>Eukaryota</taxon>
        <taxon>Fungi</taxon>
        <taxon>Dikarya</taxon>
        <taxon>Basidiomycota</taxon>
        <taxon>Agaricomycotina</taxon>
        <taxon>Agaricomycetes</taxon>
        <taxon>Agaricomycetidae</taxon>
        <taxon>Agaricales</taxon>
        <taxon>Marasmiineae</taxon>
        <taxon>Omphalotaceae</taxon>
        <taxon>Lentinula</taxon>
    </lineage>
</organism>
<feature type="compositionally biased region" description="Basic and acidic residues" evidence="1">
    <location>
        <begin position="25"/>
        <end position="56"/>
    </location>
</feature>
<evidence type="ECO:0000313" key="3">
    <source>
        <dbReference type="EMBL" id="KAJ4476145.1"/>
    </source>
</evidence>
<evidence type="ECO:0000256" key="1">
    <source>
        <dbReference type="SAM" id="MobiDB-lite"/>
    </source>
</evidence>
<dbReference type="EMBL" id="JANVFT010000072">
    <property type="protein sequence ID" value="KAJ4476145.1"/>
    <property type="molecule type" value="Genomic_DNA"/>
</dbReference>
<name>A0ABQ8V6K1_9AGAR</name>
<dbReference type="InterPro" id="IPR045341">
    <property type="entry name" value="DUF6532"/>
</dbReference>